<accession>A0A2A5ARH1</accession>
<dbReference type="EMBL" id="NVVJ01000069">
    <property type="protein sequence ID" value="PCJ21877.1"/>
    <property type="molecule type" value="Genomic_DNA"/>
</dbReference>
<dbReference type="AlphaFoldDB" id="A0A2A5ARH1"/>
<evidence type="ECO:0000313" key="2">
    <source>
        <dbReference type="EMBL" id="PCJ21877.1"/>
    </source>
</evidence>
<dbReference type="Proteomes" id="UP000218327">
    <property type="component" value="Unassembled WGS sequence"/>
</dbReference>
<keyword evidence="1" id="KW-1133">Transmembrane helix</keyword>
<proteinExistence type="predicted"/>
<dbReference type="InterPro" id="IPR016936">
    <property type="entry name" value="UCP029693"/>
</dbReference>
<keyword evidence="1" id="KW-0472">Membrane</keyword>
<sequence>MFWTNIKQKFSSIRSVFSFSNEGGFTRKLLGTGLGFLVILILIVGMYWSSEPAPFSVVQNSNQQLSKTSSDYVVGSVTTATLIRVAGTLLDKPGGYLTNDVMPPGLYLDNIPNWEFGVLVQVRDLSRAMRESFSRSQSQSREDPDLILAEPNFHFDNNSWLFPPTENEYSNAIEHVESYFTRIADPLNVDAQFFARADNLSSWLLDVESRLGSLSQRLSASVKQQRINLDTAGEQGAVQSTSVRREISVKTPWLEIDDIFYEARGATWALMHFLQAVEIDFQQVLQDKNAEASLSQIIRELEASQRSIVFPVILNGSGFGIFANHSLAMANYISRANAAIIDLRSLLLRG</sequence>
<protein>
    <recommendedName>
        <fullName evidence="4">DUF2333 domain-containing protein</fullName>
    </recommendedName>
</protein>
<feature type="transmembrane region" description="Helical" evidence="1">
    <location>
        <begin position="29"/>
        <end position="48"/>
    </location>
</feature>
<dbReference type="PIRSF" id="PIRSF029693">
    <property type="entry name" value="UCP029693"/>
    <property type="match status" value="1"/>
</dbReference>
<dbReference type="Pfam" id="PF10095">
    <property type="entry name" value="DUF2333"/>
    <property type="match status" value="1"/>
</dbReference>
<evidence type="ECO:0000256" key="1">
    <source>
        <dbReference type="SAM" id="Phobius"/>
    </source>
</evidence>
<keyword evidence="1" id="KW-0812">Transmembrane</keyword>
<comment type="caution">
    <text evidence="2">The sequence shown here is derived from an EMBL/GenBank/DDBJ whole genome shotgun (WGS) entry which is preliminary data.</text>
</comment>
<gene>
    <name evidence="2" type="ORF">COA96_15095</name>
</gene>
<name>A0A2A5ARH1_9GAMM</name>
<organism evidence="2 3">
    <name type="scientific">SAR86 cluster bacterium</name>
    <dbReference type="NCBI Taxonomy" id="2030880"/>
    <lineage>
        <taxon>Bacteria</taxon>
        <taxon>Pseudomonadati</taxon>
        <taxon>Pseudomonadota</taxon>
        <taxon>Gammaproteobacteria</taxon>
        <taxon>SAR86 cluster</taxon>
    </lineage>
</organism>
<evidence type="ECO:0000313" key="3">
    <source>
        <dbReference type="Proteomes" id="UP000218327"/>
    </source>
</evidence>
<reference evidence="3" key="1">
    <citation type="submission" date="2017-08" db="EMBL/GenBank/DDBJ databases">
        <title>A dynamic microbial community with high functional redundancy inhabits the cold, oxic subseafloor aquifer.</title>
        <authorList>
            <person name="Tully B.J."/>
            <person name="Wheat C.G."/>
            <person name="Glazer B.T."/>
            <person name="Huber J.A."/>
        </authorList>
    </citation>
    <scope>NUCLEOTIDE SEQUENCE [LARGE SCALE GENOMIC DNA]</scope>
</reference>
<evidence type="ECO:0008006" key="4">
    <source>
        <dbReference type="Google" id="ProtNLM"/>
    </source>
</evidence>